<protein>
    <submittedName>
        <fullName evidence="7">LysR family transcriptional regulator</fullName>
    </submittedName>
</protein>
<dbReference type="AlphaFoldDB" id="A0A2T5MIC6"/>
<accession>A0A2T5MIC6</accession>
<evidence type="ECO:0000313" key="8">
    <source>
        <dbReference type="Proteomes" id="UP000244248"/>
    </source>
</evidence>
<dbReference type="InterPro" id="IPR000847">
    <property type="entry name" value="LysR_HTH_N"/>
</dbReference>
<dbReference type="Gene3D" id="3.40.190.290">
    <property type="match status" value="1"/>
</dbReference>
<keyword evidence="5" id="KW-0175">Coiled coil</keyword>
<dbReference type="OrthoDB" id="9810065at2"/>
<keyword evidence="3" id="KW-0238">DNA-binding</keyword>
<reference evidence="7 8" key="1">
    <citation type="submission" date="2018-04" db="EMBL/GenBank/DDBJ databases">
        <title>Novel species isolated from glacier.</title>
        <authorList>
            <person name="Liu Q."/>
            <person name="Xin Y.-H."/>
        </authorList>
    </citation>
    <scope>NUCLEOTIDE SEQUENCE [LARGE SCALE GENOMIC DNA]</scope>
    <source>
        <strain evidence="7 8">GT1R17</strain>
    </source>
</reference>
<evidence type="ECO:0000256" key="3">
    <source>
        <dbReference type="ARBA" id="ARBA00023125"/>
    </source>
</evidence>
<feature type="domain" description="HTH lysR-type" evidence="6">
    <location>
        <begin position="1"/>
        <end position="59"/>
    </location>
</feature>
<evidence type="ECO:0000256" key="1">
    <source>
        <dbReference type="ARBA" id="ARBA00009437"/>
    </source>
</evidence>
<keyword evidence="8" id="KW-1185">Reference proteome</keyword>
<dbReference type="RefSeq" id="WP_107939525.1">
    <property type="nucleotide sequence ID" value="NZ_QANS01000002.1"/>
</dbReference>
<evidence type="ECO:0000256" key="2">
    <source>
        <dbReference type="ARBA" id="ARBA00023015"/>
    </source>
</evidence>
<dbReference type="FunFam" id="1.10.10.10:FF:000001">
    <property type="entry name" value="LysR family transcriptional regulator"/>
    <property type="match status" value="1"/>
</dbReference>
<dbReference type="GO" id="GO:0043565">
    <property type="term" value="F:sequence-specific DNA binding"/>
    <property type="evidence" value="ECO:0007669"/>
    <property type="project" value="TreeGrafter"/>
</dbReference>
<dbReference type="InterPro" id="IPR058163">
    <property type="entry name" value="LysR-type_TF_proteobact-type"/>
</dbReference>
<dbReference type="Gene3D" id="1.10.10.10">
    <property type="entry name" value="Winged helix-like DNA-binding domain superfamily/Winged helix DNA-binding domain"/>
    <property type="match status" value="1"/>
</dbReference>
<sequence length="296" mass="32430">MDKLKRMATFARVVETRSMSAAARELGMSTSAISQQMRQLEAETGVVLLHRSTRKLTLTEAGETFYAGCANMVHAARQAEQQLADLRDELVGELRITAPIGFAGTTLPLALAPLLAQHPQLKLRLFAGDERIDLIEARIDLAIRVGRLADSTLIARPLAQVEEIICASPSYLQRAGALKQPEDLQHHQWITLTALGEPQFLDLSGPNGETRRVRVEGRIASNESQSTKHLTLAHLGLSRNLATEFAAEIADGRLVRVLPEWCLPDVGIYAVTPRRDAQPAKVLHAIKALKAALEVH</sequence>
<name>A0A2T5MIC6_9GAMM</name>
<dbReference type="Proteomes" id="UP000244248">
    <property type="component" value="Unassembled WGS sequence"/>
</dbReference>
<comment type="caution">
    <text evidence="7">The sequence shown here is derived from an EMBL/GenBank/DDBJ whole genome shotgun (WGS) entry which is preliminary data.</text>
</comment>
<dbReference type="GO" id="GO:0006351">
    <property type="term" value="P:DNA-templated transcription"/>
    <property type="evidence" value="ECO:0007669"/>
    <property type="project" value="TreeGrafter"/>
</dbReference>
<dbReference type="Pfam" id="PF00126">
    <property type="entry name" value="HTH_1"/>
    <property type="match status" value="1"/>
</dbReference>
<dbReference type="PROSITE" id="PS50931">
    <property type="entry name" value="HTH_LYSR"/>
    <property type="match status" value="1"/>
</dbReference>
<evidence type="ECO:0000259" key="6">
    <source>
        <dbReference type="PROSITE" id="PS50931"/>
    </source>
</evidence>
<dbReference type="GO" id="GO:0003700">
    <property type="term" value="F:DNA-binding transcription factor activity"/>
    <property type="evidence" value="ECO:0007669"/>
    <property type="project" value="InterPro"/>
</dbReference>
<dbReference type="InterPro" id="IPR036390">
    <property type="entry name" value="WH_DNA-bd_sf"/>
</dbReference>
<evidence type="ECO:0000313" key="7">
    <source>
        <dbReference type="EMBL" id="PTU32331.1"/>
    </source>
</evidence>
<dbReference type="EMBL" id="QANS01000002">
    <property type="protein sequence ID" value="PTU32331.1"/>
    <property type="molecule type" value="Genomic_DNA"/>
</dbReference>
<proteinExistence type="inferred from homology"/>
<dbReference type="SUPFAM" id="SSF53850">
    <property type="entry name" value="Periplasmic binding protein-like II"/>
    <property type="match status" value="1"/>
</dbReference>
<dbReference type="CDD" id="cd08422">
    <property type="entry name" value="PBP2_CrgA_like"/>
    <property type="match status" value="1"/>
</dbReference>
<keyword evidence="4" id="KW-0804">Transcription</keyword>
<dbReference type="InterPro" id="IPR036388">
    <property type="entry name" value="WH-like_DNA-bd_sf"/>
</dbReference>
<evidence type="ECO:0000256" key="5">
    <source>
        <dbReference type="SAM" id="Coils"/>
    </source>
</evidence>
<dbReference type="Pfam" id="PF03466">
    <property type="entry name" value="LysR_substrate"/>
    <property type="match status" value="1"/>
</dbReference>
<dbReference type="PANTHER" id="PTHR30537:SF30">
    <property type="entry name" value="TRANSCRIPTIONAL REGULATOR-RELATED"/>
    <property type="match status" value="1"/>
</dbReference>
<keyword evidence="2" id="KW-0805">Transcription regulation</keyword>
<comment type="similarity">
    <text evidence="1">Belongs to the LysR transcriptional regulatory family.</text>
</comment>
<organism evidence="7 8">
    <name type="scientific">Stenotrophobium rhamnosiphilum</name>
    <dbReference type="NCBI Taxonomy" id="2029166"/>
    <lineage>
        <taxon>Bacteria</taxon>
        <taxon>Pseudomonadati</taxon>
        <taxon>Pseudomonadota</taxon>
        <taxon>Gammaproteobacteria</taxon>
        <taxon>Nevskiales</taxon>
        <taxon>Nevskiaceae</taxon>
        <taxon>Stenotrophobium</taxon>
    </lineage>
</organism>
<dbReference type="PANTHER" id="PTHR30537">
    <property type="entry name" value="HTH-TYPE TRANSCRIPTIONAL REGULATOR"/>
    <property type="match status" value="1"/>
</dbReference>
<feature type="coiled-coil region" evidence="5">
    <location>
        <begin position="69"/>
        <end position="96"/>
    </location>
</feature>
<gene>
    <name evidence="7" type="ORF">CJD38_06690</name>
</gene>
<evidence type="ECO:0000256" key="4">
    <source>
        <dbReference type="ARBA" id="ARBA00023163"/>
    </source>
</evidence>
<dbReference type="SUPFAM" id="SSF46785">
    <property type="entry name" value="Winged helix' DNA-binding domain"/>
    <property type="match status" value="1"/>
</dbReference>
<dbReference type="InterPro" id="IPR005119">
    <property type="entry name" value="LysR_subst-bd"/>
</dbReference>